<dbReference type="AlphaFoldDB" id="A0A419SY18"/>
<keyword evidence="2" id="KW-1185">Reference proteome</keyword>
<dbReference type="EMBL" id="MCIA01000031">
    <property type="protein sequence ID" value="RKD30124.1"/>
    <property type="molecule type" value="Genomic_DNA"/>
</dbReference>
<sequence length="110" mass="12331">MIMIHKPINRVIIKVFFMPNAKNVCGVARGIIKTVKPNNAKPVPRSMLPIHNLEIVKNTADTKIKMNEIILPTIKNGLDRSRNRKEVCVLLTHSLLQQSTNSLSLPAVIE</sequence>
<organism evidence="1 2">
    <name type="scientific">Lacrimispora algidixylanolytica</name>
    <dbReference type="NCBI Taxonomy" id="94868"/>
    <lineage>
        <taxon>Bacteria</taxon>
        <taxon>Bacillati</taxon>
        <taxon>Bacillota</taxon>
        <taxon>Clostridia</taxon>
        <taxon>Lachnospirales</taxon>
        <taxon>Lachnospiraceae</taxon>
        <taxon>Lacrimispora</taxon>
    </lineage>
</organism>
<evidence type="ECO:0000313" key="1">
    <source>
        <dbReference type="EMBL" id="RKD30124.1"/>
    </source>
</evidence>
<proteinExistence type="predicted"/>
<accession>A0A419SY18</accession>
<dbReference type="Proteomes" id="UP000284277">
    <property type="component" value="Unassembled WGS sequence"/>
</dbReference>
<protein>
    <submittedName>
        <fullName evidence="1">Uncharacterized protein</fullName>
    </submittedName>
</protein>
<evidence type="ECO:0000313" key="2">
    <source>
        <dbReference type="Proteomes" id="UP000284277"/>
    </source>
</evidence>
<comment type="caution">
    <text evidence="1">The sequence shown here is derived from an EMBL/GenBank/DDBJ whole genome shotgun (WGS) entry which is preliminary data.</text>
</comment>
<name>A0A419SY18_9FIRM</name>
<gene>
    <name evidence="1" type="ORF">BET01_05865</name>
</gene>
<reference evidence="1 2" key="1">
    <citation type="submission" date="2016-08" db="EMBL/GenBank/DDBJ databases">
        <title>A new outlook on sporulation: Clostridium algidixylanolyticum.</title>
        <authorList>
            <person name="Poppleton D.I."/>
            <person name="Gribaldo S."/>
        </authorList>
    </citation>
    <scope>NUCLEOTIDE SEQUENCE [LARGE SCALE GENOMIC DNA]</scope>
    <source>
        <strain evidence="1 2">SPL73</strain>
    </source>
</reference>
<dbReference type="RefSeq" id="WP_120197645.1">
    <property type="nucleotide sequence ID" value="NZ_MCIA01000031.1"/>
</dbReference>